<dbReference type="GO" id="GO:0036396">
    <property type="term" value="C:RNA N6-methyladenosine methyltransferase complex"/>
    <property type="evidence" value="ECO:0007669"/>
    <property type="project" value="TreeGrafter"/>
</dbReference>
<feature type="region of interest" description="Disordered" evidence="1">
    <location>
        <begin position="203"/>
        <end position="275"/>
    </location>
</feature>
<protein>
    <submittedName>
        <fullName evidence="2">Uncharacterized protein</fullName>
    </submittedName>
</protein>
<evidence type="ECO:0000313" key="3">
    <source>
        <dbReference type="Proteomes" id="UP001152795"/>
    </source>
</evidence>
<dbReference type="GO" id="GO:0003723">
    <property type="term" value="F:RNA binding"/>
    <property type="evidence" value="ECO:0007669"/>
    <property type="project" value="TreeGrafter"/>
</dbReference>
<gene>
    <name evidence="2" type="ORF">PACLA_8A044317</name>
</gene>
<evidence type="ECO:0000313" key="2">
    <source>
        <dbReference type="EMBL" id="CAB4037979.1"/>
    </source>
</evidence>
<sequence length="310" mass="34439">DDASPKEQDPQVVCSPHVMRVITLIAYLSSQPAVKSALLFFLKPGNPDEVPFPDLLNSLLRILKITSEELVISRLKYCVVTIIQSLCDPQISLTLFDTPFSLNQLGDAMPDRDMFASICSALLENIGSTSQSYATILQVLRTIVMLTDHDYGLFHIKQALNKDKDVFYRLFQRLCASFKPGIPGPDSLSTLSTATELLQLLMPSSTPGVPGKPEDATEDTESTAMETGNKEEERKIETENDGDKVEEIDIDVEGKDGKDQQSEKASFGQFANDPPLYSRKIHVSVREFQELMKTTGEHENPLETLEALLE</sequence>
<dbReference type="PANTHER" id="PTHR23185:SF0">
    <property type="entry name" value="PROTEIN VIRILIZER HOMOLOG"/>
    <property type="match status" value="1"/>
</dbReference>
<dbReference type="EMBL" id="CACRXK020023675">
    <property type="protein sequence ID" value="CAB4037979.1"/>
    <property type="molecule type" value="Genomic_DNA"/>
</dbReference>
<dbReference type="AlphaFoldDB" id="A0A6S7LQF0"/>
<name>A0A6S7LQF0_PARCT</name>
<feature type="non-terminal residue" evidence="2">
    <location>
        <position position="310"/>
    </location>
</feature>
<reference evidence="2" key="1">
    <citation type="submission" date="2020-04" db="EMBL/GenBank/DDBJ databases">
        <authorList>
            <person name="Alioto T."/>
            <person name="Alioto T."/>
            <person name="Gomez Garrido J."/>
        </authorList>
    </citation>
    <scope>NUCLEOTIDE SEQUENCE</scope>
    <source>
        <strain evidence="2">A484AB</strain>
    </source>
</reference>
<dbReference type="InterPro" id="IPR026736">
    <property type="entry name" value="Virilizer"/>
</dbReference>
<dbReference type="Proteomes" id="UP001152795">
    <property type="component" value="Unassembled WGS sequence"/>
</dbReference>
<comment type="caution">
    <text evidence="2">The sequence shown here is derived from an EMBL/GenBank/DDBJ whole genome shotgun (WGS) entry which is preliminary data.</text>
</comment>
<dbReference type="OrthoDB" id="2011702at2759"/>
<feature type="compositionally biased region" description="Basic and acidic residues" evidence="1">
    <location>
        <begin position="228"/>
        <end position="262"/>
    </location>
</feature>
<organism evidence="2 3">
    <name type="scientific">Paramuricea clavata</name>
    <name type="common">Red gorgonian</name>
    <name type="synonym">Violescent sea-whip</name>
    <dbReference type="NCBI Taxonomy" id="317549"/>
    <lineage>
        <taxon>Eukaryota</taxon>
        <taxon>Metazoa</taxon>
        <taxon>Cnidaria</taxon>
        <taxon>Anthozoa</taxon>
        <taxon>Octocorallia</taxon>
        <taxon>Malacalcyonacea</taxon>
        <taxon>Plexauridae</taxon>
        <taxon>Paramuricea</taxon>
    </lineage>
</organism>
<proteinExistence type="predicted"/>
<accession>A0A6S7LQF0</accession>
<keyword evidence="3" id="KW-1185">Reference proteome</keyword>
<dbReference type="PANTHER" id="PTHR23185">
    <property type="entry name" value="PROTEIN VIRILIZER HOMOLOG"/>
    <property type="match status" value="1"/>
</dbReference>
<feature type="non-terminal residue" evidence="2">
    <location>
        <position position="1"/>
    </location>
</feature>
<evidence type="ECO:0000256" key="1">
    <source>
        <dbReference type="SAM" id="MobiDB-lite"/>
    </source>
</evidence>